<evidence type="ECO:0000313" key="1">
    <source>
        <dbReference type="EMBL" id="MDR6537722.1"/>
    </source>
</evidence>
<comment type="caution">
    <text evidence="1">The sequence shown here is derived from an EMBL/GenBank/DDBJ whole genome shotgun (WGS) entry which is preliminary data.</text>
</comment>
<dbReference type="RefSeq" id="WP_309903855.1">
    <property type="nucleotide sequence ID" value="NZ_JAVDRF010000007.1"/>
</dbReference>
<reference evidence="1 2" key="1">
    <citation type="submission" date="2023-07" db="EMBL/GenBank/DDBJ databases">
        <title>Sorghum-associated microbial communities from plants grown in Nebraska, USA.</title>
        <authorList>
            <person name="Schachtman D."/>
        </authorList>
    </citation>
    <scope>NUCLEOTIDE SEQUENCE [LARGE SCALE GENOMIC DNA]</scope>
    <source>
        <strain evidence="1 2">DS1781</strain>
    </source>
</reference>
<organism evidence="1 2">
    <name type="scientific">Variovorax soli</name>
    <dbReference type="NCBI Taxonomy" id="376815"/>
    <lineage>
        <taxon>Bacteria</taxon>
        <taxon>Pseudomonadati</taxon>
        <taxon>Pseudomonadota</taxon>
        <taxon>Betaproteobacteria</taxon>
        <taxon>Burkholderiales</taxon>
        <taxon>Comamonadaceae</taxon>
        <taxon>Variovorax</taxon>
    </lineage>
</organism>
<protein>
    <submittedName>
        <fullName evidence="1">Uncharacterized protein</fullName>
    </submittedName>
</protein>
<dbReference type="EMBL" id="JAVDRF010000007">
    <property type="protein sequence ID" value="MDR6537722.1"/>
    <property type="molecule type" value="Genomic_DNA"/>
</dbReference>
<keyword evidence="2" id="KW-1185">Reference proteome</keyword>
<accession>A0ABU1NGY9</accession>
<gene>
    <name evidence="1" type="ORF">J2739_003503</name>
</gene>
<dbReference type="Proteomes" id="UP001184230">
    <property type="component" value="Unassembled WGS sequence"/>
</dbReference>
<name>A0ABU1NGY9_9BURK</name>
<evidence type="ECO:0000313" key="2">
    <source>
        <dbReference type="Proteomes" id="UP001184230"/>
    </source>
</evidence>
<sequence>MPSIPSTPSILISNQTSLSELQNFMQGLNKNSELHGKRLEKGTYMLYVSKGKRTGFQQTFSPQTIETRRISARAAILKVAKNSRKTIFRTNLISHIESGLEIQHLPKEKQHLYDYEVIGSKPLVAESFMQELEDAVNAEATDLETSNSGLIESGKSAFPSEAVKALGFHFAKGINAGQTDTCSHYFKDVKNVIYEISPKSSDELAKELFEDGITKEPNIALMDSEDLGILGRCEAEAKVIAEIKEAALENTEQNKFAKLWKKIQEGMDLLPKDKVAYGHFETTSFEFQDSLQEKPINVNVGMRVLGVGVDLDRSFNLVLDGLSKIVTESIQNPDFDLKKAETDVRNLVEERKNFETKLAILQFGANMLTNDGYLKKLSKEMREPLKALGYNMARTANIFNEPHGQYQSLQEVLEAAETDPLEFIAQVCRELEQQEPLAVIADKPPEEIASLLPSANRFVSHQRIERKIEQRAKMRWEEIRRAESQRKA</sequence>
<proteinExistence type="predicted"/>